<name>A0ABT8GFD7_9MICO</name>
<proteinExistence type="predicted"/>
<gene>
    <name evidence="3" type="ORF">QQX02_04325</name>
</gene>
<keyword evidence="2" id="KW-0812">Transmembrane</keyword>
<dbReference type="RefSeq" id="WP_301141465.1">
    <property type="nucleotide sequence ID" value="NZ_JAUHQA010000001.1"/>
</dbReference>
<evidence type="ECO:0008006" key="5">
    <source>
        <dbReference type="Google" id="ProtNLM"/>
    </source>
</evidence>
<evidence type="ECO:0000256" key="2">
    <source>
        <dbReference type="SAM" id="Phobius"/>
    </source>
</evidence>
<reference evidence="3" key="1">
    <citation type="submission" date="2023-06" db="EMBL/GenBank/DDBJ databases">
        <title>Egi l300058.</title>
        <authorList>
            <person name="Gao L."/>
            <person name="Fang B.-Z."/>
            <person name="Li W.-J."/>
        </authorList>
    </citation>
    <scope>NUCLEOTIDE SEQUENCE</scope>
    <source>
        <strain evidence="3">EGI L300058</strain>
    </source>
</reference>
<organism evidence="3 4">
    <name type="scientific">Demequina muriae</name>
    <dbReference type="NCBI Taxonomy" id="3051664"/>
    <lineage>
        <taxon>Bacteria</taxon>
        <taxon>Bacillati</taxon>
        <taxon>Actinomycetota</taxon>
        <taxon>Actinomycetes</taxon>
        <taxon>Micrococcales</taxon>
        <taxon>Demequinaceae</taxon>
        <taxon>Demequina</taxon>
    </lineage>
</organism>
<accession>A0ABT8GFD7</accession>
<evidence type="ECO:0000313" key="3">
    <source>
        <dbReference type="EMBL" id="MDN4480147.1"/>
    </source>
</evidence>
<feature type="transmembrane region" description="Helical" evidence="2">
    <location>
        <begin position="6"/>
        <end position="28"/>
    </location>
</feature>
<protein>
    <recommendedName>
        <fullName evidence="5">Lysyl-tRNA synthetase</fullName>
    </recommendedName>
</protein>
<evidence type="ECO:0000256" key="1">
    <source>
        <dbReference type="SAM" id="MobiDB-lite"/>
    </source>
</evidence>
<dbReference type="Proteomes" id="UP001172708">
    <property type="component" value="Unassembled WGS sequence"/>
</dbReference>
<feature type="region of interest" description="Disordered" evidence="1">
    <location>
        <begin position="39"/>
        <end position="63"/>
    </location>
</feature>
<dbReference type="EMBL" id="JAUHQA010000001">
    <property type="protein sequence ID" value="MDN4480147.1"/>
    <property type="molecule type" value="Genomic_DNA"/>
</dbReference>
<keyword evidence="4" id="KW-1185">Reference proteome</keyword>
<comment type="caution">
    <text evidence="3">The sequence shown here is derived from an EMBL/GenBank/DDBJ whole genome shotgun (WGS) entry which is preliminary data.</text>
</comment>
<keyword evidence="2" id="KW-1133">Transmembrane helix</keyword>
<feature type="compositionally biased region" description="Basic and acidic residues" evidence="1">
    <location>
        <begin position="39"/>
        <end position="50"/>
    </location>
</feature>
<evidence type="ECO:0000313" key="4">
    <source>
        <dbReference type="Proteomes" id="UP001172708"/>
    </source>
</evidence>
<keyword evidence="2" id="KW-0472">Membrane</keyword>
<sequence>MDWGAILAGLIPSIGVGLLFWFAMRAVVRADRHERAALARNDDAAGHPSDEAPDEAENAPQQG</sequence>